<dbReference type="PANTHER" id="PTHR35812:SF1">
    <property type="entry name" value="LIPOPROTEIN"/>
    <property type="match status" value="1"/>
</dbReference>
<feature type="chain" id="PRO_5011434779" description="Lcl C-terminal domain-containing protein" evidence="2">
    <location>
        <begin position="27"/>
        <end position="509"/>
    </location>
</feature>
<feature type="compositionally biased region" description="Basic and acidic residues" evidence="1">
    <location>
        <begin position="465"/>
        <end position="490"/>
    </location>
</feature>
<dbReference type="InterPro" id="IPR011992">
    <property type="entry name" value="EF-hand-dom_pair"/>
</dbReference>
<keyword evidence="2" id="KW-0732">Signal</keyword>
<evidence type="ECO:0000259" key="3">
    <source>
        <dbReference type="Pfam" id="PF07603"/>
    </source>
</evidence>
<evidence type="ECO:0000313" key="5">
    <source>
        <dbReference type="Proteomes" id="UP000198749"/>
    </source>
</evidence>
<dbReference type="InterPro" id="IPR018247">
    <property type="entry name" value="EF_Hand_1_Ca_BS"/>
</dbReference>
<evidence type="ECO:0000256" key="1">
    <source>
        <dbReference type="SAM" id="MobiDB-lite"/>
    </source>
</evidence>
<dbReference type="OrthoDB" id="9793251at2"/>
<feature type="domain" description="Lcl C-terminal" evidence="3">
    <location>
        <begin position="242"/>
        <end position="352"/>
    </location>
</feature>
<gene>
    <name evidence="4" type="ORF">SAMN03080615_02052</name>
</gene>
<dbReference type="EMBL" id="FOGB01000005">
    <property type="protein sequence ID" value="SEQ59670.1"/>
    <property type="molecule type" value="Genomic_DNA"/>
</dbReference>
<dbReference type="PANTHER" id="PTHR35812">
    <property type="entry name" value="LIPOPROTEIN"/>
    <property type="match status" value="1"/>
</dbReference>
<proteinExistence type="predicted"/>
<dbReference type="Gene3D" id="1.10.238.10">
    <property type="entry name" value="EF-hand"/>
    <property type="match status" value="1"/>
</dbReference>
<protein>
    <recommendedName>
        <fullName evidence="3">Lcl C-terminal domain-containing protein</fullName>
    </recommendedName>
</protein>
<keyword evidence="5" id="KW-1185">Reference proteome</keyword>
<dbReference type="Proteomes" id="UP000198749">
    <property type="component" value="Unassembled WGS sequence"/>
</dbReference>
<dbReference type="AlphaFoldDB" id="A0A1H9HBF5"/>
<feature type="region of interest" description="Disordered" evidence="1">
    <location>
        <begin position="465"/>
        <end position="509"/>
    </location>
</feature>
<sequence>MILIAKITTRPVLTLIAALLPLLSQADSVIRIPDTGQNRCYNDSRAIQCPEAGAEFFGQDAQYTGNAPAYTDNHDGTVTDLNTGLIWSKAVSSHKLSLAEAQEEARKMRLAGFTDWRVPNIKELYSLIDFRGYTGFSGRKTSGIEEAIPANAVPFINTDYFDFLYGAADERYIDAQWLTRTRYTSTTMDNMDTLFGVNFADGRIKGYGYQPAGTQHPRKRFYVRYVRGQAYGDNNFVDNGNNTITDISTGLTWAKTDSGRGMTWKEALKYAAQLNLGGHSDWRLPNAKELQYIVDYNRAPDSTGTAAIDPLFESTPITNEKGERDYPAYWTSTTHLDGPRPGDHAAYISFGRAMGQMHNEIMDVHGAGSQRSDPKTGQAEMGQGPQGDAVRVYNYVRVVRGGSATQTQPSTQISRNHYPYNINLNNFSVQASIDSARQMQNDRQQPPPLSDQDFPSHFVKRLDHDHDNRVSRQEFDGPPDRFDVHDKNHDGYLSADEAPPPPPMLRRRQ</sequence>
<evidence type="ECO:0000313" key="4">
    <source>
        <dbReference type="EMBL" id="SEQ59670.1"/>
    </source>
</evidence>
<dbReference type="RefSeq" id="WP_091357472.1">
    <property type="nucleotide sequence ID" value="NZ_AP025284.1"/>
</dbReference>
<organism evidence="4 5">
    <name type="scientific">Amphritea atlantica</name>
    <dbReference type="NCBI Taxonomy" id="355243"/>
    <lineage>
        <taxon>Bacteria</taxon>
        <taxon>Pseudomonadati</taxon>
        <taxon>Pseudomonadota</taxon>
        <taxon>Gammaproteobacteria</taxon>
        <taxon>Oceanospirillales</taxon>
        <taxon>Oceanospirillaceae</taxon>
        <taxon>Amphritea</taxon>
    </lineage>
</organism>
<dbReference type="PROSITE" id="PS00018">
    <property type="entry name" value="EF_HAND_1"/>
    <property type="match status" value="1"/>
</dbReference>
<feature type="domain" description="Lcl C-terminal" evidence="3">
    <location>
        <begin position="76"/>
        <end position="227"/>
    </location>
</feature>
<reference evidence="5" key="1">
    <citation type="submission" date="2016-10" db="EMBL/GenBank/DDBJ databases">
        <authorList>
            <person name="Varghese N."/>
            <person name="Submissions S."/>
        </authorList>
    </citation>
    <scope>NUCLEOTIDE SEQUENCE [LARGE SCALE GENOMIC DNA]</scope>
    <source>
        <strain evidence="5">DSM 18887</strain>
    </source>
</reference>
<evidence type="ECO:0000256" key="2">
    <source>
        <dbReference type="SAM" id="SignalP"/>
    </source>
</evidence>
<dbReference type="InterPro" id="IPR011460">
    <property type="entry name" value="Lcl_C"/>
</dbReference>
<dbReference type="STRING" id="355243.SAMN03080615_02052"/>
<dbReference type="Pfam" id="PF07603">
    <property type="entry name" value="Lcl_C"/>
    <property type="match status" value="2"/>
</dbReference>
<feature type="compositionally biased region" description="Pro residues" evidence="1">
    <location>
        <begin position="498"/>
        <end position="509"/>
    </location>
</feature>
<dbReference type="SUPFAM" id="SSF47473">
    <property type="entry name" value="EF-hand"/>
    <property type="match status" value="1"/>
</dbReference>
<feature type="region of interest" description="Disordered" evidence="1">
    <location>
        <begin position="366"/>
        <end position="388"/>
    </location>
</feature>
<accession>A0A1H9HBF5</accession>
<feature type="signal peptide" evidence="2">
    <location>
        <begin position="1"/>
        <end position="26"/>
    </location>
</feature>
<name>A0A1H9HBF5_9GAMM</name>